<gene>
    <name evidence="2" type="ORF">FHS83_002573</name>
</gene>
<dbReference type="InterPro" id="IPR010870">
    <property type="entry name" value="Porin_O/P"/>
</dbReference>
<proteinExistence type="predicted"/>
<keyword evidence="1" id="KW-0732">Signal</keyword>
<keyword evidence="3" id="KW-1185">Reference proteome</keyword>
<sequence>MTPAKAAALLAGVSLLALAAPAFAAKASSNASSAPQPVAQPNDDRVKALEEQVQGLQDQIIDLKRSTGDQYTDITNQQNALVKVTIANGRPTFTTADGQFSASLRATVQFDWAGYFQDPGKTVTLTPALGRELSSGTNFRRAQFGLDGTVFKNWTYSFIYDFGGSNGAEQQGRVSSAYVQYNGFAPFQIRVGAFAPYIGLEDSSSAADTLFAERSSASELSRNNTGGDGRSAIQIAAVGDDYLAAISYSGSAATTAASFDEQQAINARFAYLLYSDLDTKIVGSLSGVYEFQPPHSVAGAVGATNITLADRPELRVDGTQLINATLDADDLIIGGGELGAVWKNLYAQGGWFNYHVDRRASAFSNPDFSAWYLQAAWVLTGETRVYDASRAAFRNPKPDHPFGLGDGIGAWELAARYSTADLNYDAALAPAAGGIRGGEQKIATAGVHWYPNNVVKVLFDYQHVEINKLNGSAIAAAAPYPAVAAGAPIGQAYNTVNLRVQIAF</sequence>
<feature type="signal peptide" evidence="1">
    <location>
        <begin position="1"/>
        <end position="19"/>
    </location>
</feature>
<feature type="chain" id="PRO_5032290579" evidence="1">
    <location>
        <begin position="20"/>
        <end position="504"/>
    </location>
</feature>
<dbReference type="RefSeq" id="WP_167083359.1">
    <property type="nucleotide sequence ID" value="NZ_BAAADC010000001.1"/>
</dbReference>
<evidence type="ECO:0000256" key="1">
    <source>
        <dbReference type="SAM" id="SignalP"/>
    </source>
</evidence>
<accession>A0A846N1B5</accession>
<dbReference type="AlphaFoldDB" id="A0A846N1B5"/>
<comment type="caution">
    <text evidence="2">The sequence shown here is derived from an EMBL/GenBank/DDBJ whole genome shotgun (WGS) entry which is preliminary data.</text>
</comment>
<evidence type="ECO:0000313" key="3">
    <source>
        <dbReference type="Proteomes" id="UP000570514"/>
    </source>
</evidence>
<dbReference type="InterPro" id="IPR023614">
    <property type="entry name" value="Porin_dom_sf"/>
</dbReference>
<reference evidence="2 3" key="1">
    <citation type="submission" date="2020-03" db="EMBL/GenBank/DDBJ databases">
        <title>Genomic Encyclopedia of Type Strains, Phase IV (KMG-IV): sequencing the most valuable type-strain genomes for metagenomic binning, comparative biology and taxonomic classification.</title>
        <authorList>
            <person name="Goeker M."/>
        </authorList>
    </citation>
    <scope>NUCLEOTIDE SEQUENCE [LARGE SCALE GENOMIC DNA]</scope>
    <source>
        <strain evidence="2 3">DSM 19867</strain>
    </source>
</reference>
<evidence type="ECO:0000313" key="2">
    <source>
        <dbReference type="EMBL" id="NIK89255.1"/>
    </source>
</evidence>
<protein>
    <submittedName>
        <fullName evidence="2">Phosphate-selective porin OprO/OprP</fullName>
    </submittedName>
</protein>
<dbReference type="SUPFAM" id="SSF56935">
    <property type="entry name" value="Porins"/>
    <property type="match status" value="1"/>
</dbReference>
<organism evidence="2 3">
    <name type="scientific">Rhizomicrobium palustre</name>
    <dbReference type="NCBI Taxonomy" id="189966"/>
    <lineage>
        <taxon>Bacteria</taxon>
        <taxon>Pseudomonadati</taxon>
        <taxon>Pseudomonadota</taxon>
        <taxon>Alphaproteobacteria</taxon>
        <taxon>Micropepsales</taxon>
        <taxon>Micropepsaceae</taxon>
        <taxon>Rhizomicrobium</taxon>
    </lineage>
</organism>
<dbReference type="Proteomes" id="UP000570514">
    <property type="component" value="Unassembled WGS sequence"/>
</dbReference>
<dbReference type="Pfam" id="PF07396">
    <property type="entry name" value="Porin_O_P"/>
    <property type="match status" value="1"/>
</dbReference>
<name>A0A846N1B5_9PROT</name>
<dbReference type="EMBL" id="JAASRM010000001">
    <property type="protein sequence ID" value="NIK89255.1"/>
    <property type="molecule type" value="Genomic_DNA"/>
</dbReference>
<dbReference type="Gene3D" id="2.40.160.10">
    <property type="entry name" value="Porin"/>
    <property type="match status" value="1"/>
</dbReference>